<dbReference type="EMBL" id="JADCNL010000002">
    <property type="protein sequence ID" value="KAG0492875.1"/>
    <property type="molecule type" value="Genomic_DNA"/>
</dbReference>
<protein>
    <submittedName>
        <fullName evidence="2">Uncharacterized protein</fullName>
    </submittedName>
</protein>
<feature type="region of interest" description="Disordered" evidence="1">
    <location>
        <begin position="1"/>
        <end position="23"/>
    </location>
</feature>
<gene>
    <name evidence="2" type="ORF">HPP92_006273</name>
</gene>
<accession>A0A835RIE6</accession>
<evidence type="ECO:0000313" key="3">
    <source>
        <dbReference type="Proteomes" id="UP000636800"/>
    </source>
</evidence>
<name>A0A835RIE6_VANPL</name>
<dbReference type="OrthoDB" id="1689146at2759"/>
<reference evidence="2 3" key="1">
    <citation type="journal article" date="2020" name="Nat. Food">
        <title>A phased Vanilla planifolia genome enables genetic improvement of flavour and production.</title>
        <authorList>
            <person name="Hasing T."/>
            <person name="Tang H."/>
            <person name="Brym M."/>
            <person name="Khazi F."/>
            <person name="Huang T."/>
            <person name="Chambers A.H."/>
        </authorList>
    </citation>
    <scope>NUCLEOTIDE SEQUENCE [LARGE SCALE GENOMIC DNA]</scope>
    <source>
        <tissue evidence="2">Leaf</tissue>
    </source>
</reference>
<feature type="region of interest" description="Disordered" evidence="1">
    <location>
        <begin position="147"/>
        <end position="168"/>
    </location>
</feature>
<dbReference type="PANTHER" id="PTHR31903">
    <property type="entry name" value="F12F1.11-RELATED"/>
    <property type="match status" value="1"/>
</dbReference>
<comment type="caution">
    <text evidence="2">The sequence shown here is derived from an EMBL/GenBank/DDBJ whole genome shotgun (WGS) entry which is preliminary data.</text>
</comment>
<keyword evidence="3" id="KW-1185">Reference proteome</keyword>
<evidence type="ECO:0000256" key="1">
    <source>
        <dbReference type="SAM" id="MobiDB-lite"/>
    </source>
</evidence>
<organism evidence="2 3">
    <name type="scientific">Vanilla planifolia</name>
    <name type="common">Vanilla</name>
    <dbReference type="NCBI Taxonomy" id="51239"/>
    <lineage>
        <taxon>Eukaryota</taxon>
        <taxon>Viridiplantae</taxon>
        <taxon>Streptophyta</taxon>
        <taxon>Embryophyta</taxon>
        <taxon>Tracheophyta</taxon>
        <taxon>Spermatophyta</taxon>
        <taxon>Magnoliopsida</taxon>
        <taxon>Liliopsida</taxon>
        <taxon>Asparagales</taxon>
        <taxon>Orchidaceae</taxon>
        <taxon>Vanilloideae</taxon>
        <taxon>Vanilleae</taxon>
        <taxon>Vanilla</taxon>
    </lineage>
</organism>
<dbReference type="Proteomes" id="UP000636800">
    <property type="component" value="Chromosome 2"/>
</dbReference>
<proteinExistence type="predicted"/>
<evidence type="ECO:0000313" key="2">
    <source>
        <dbReference type="EMBL" id="KAG0492875.1"/>
    </source>
</evidence>
<dbReference type="AlphaFoldDB" id="A0A835RIE6"/>
<dbReference type="PANTHER" id="PTHR31903:SF4">
    <property type="entry name" value="OS11G0490300 PROTEIN"/>
    <property type="match status" value="1"/>
</dbReference>
<sequence>MKNLYTKGKGRIHPSPGATTGSSHGEALAVLRLLPAAILSLTAALGNDDKEVLAYLIMRSIGGSTEFAGKCRNGKPGEPHGPLFDCGCFECYTSFWYRWDCSLDSELIHQAIEAFEDHLASSERGVKGRRRERRILELSEKGKRKGKEKVVSSVSTDETRSEEGAAAVDVEDVEVEVAASEGETEIAADQMAMTGAEQRRKGWPDVTSFFNSRLWSLWSPGE</sequence>